<dbReference type="GO" id="GO:1901135">
    <property type="term" value="P:carbohydrate derivative metabolic process"/>
    <property type="evidence" value="ECO:0007669"/>
    <property type="project" value="InterPro"/>
</dbReference>
<sequence length="247" mass="26880">MDIVGQLQEGMGRFSAQESRVAAFILENLSFTASASIDELAARAGVSPATITRFARSVGCEDIRDLRKQLAQASERRTTWLNPDSQALPAAWRDRYDSVQQTLTHLLLHTSEQAIEKLKIRLMQARAVHCFALGAQDVPLATLLQHQLLPMGIVINLCQDSSLMRMTASTLNDDHLLLVLATGPADSILQSATLQARMQGATIFALAPQESTLNNMAAGVLPIAPQPQAARYDLLLLVDLLNDTLIA</sequence>
<dbReference type="Pfam" id="PF01418">
    <property type="entry name" value="HTH_6"/>
    <property type="match status" value="1"/>
</dbReference>
<dbReference type="GO" id="GO:0003700">
    <property type="term" value="F:DNA-binding transcription factor activity"/>
    <property type="evidence" value="ECO:0007669"/>
    <property type="project" value="InterPro"/>
</dbReference>
<dbReference type="InterPro" id="IPR009057">
    <property type="entry name" value="Homeodomain-like_sf"/>
</dbReference>
<protein>
    <submittedName>
        <fullName evidence="2">RpiR family transcriptional regulator</fullName>
    </submittedName>
</protein>
<dbReference type="PANTHER" id="PTHR30514">
    <property type="entry name" value="GLUCOKINASE"/>
    <property type="match status" value="1"/>
</dbReference>
<dbReference type="SUPFAM" id="SSF46689">
    <property type="entry name" value="Homeodomain-like"/>
    <property type="match status" value="1"/>
</dbReference>
<name>A0A806X9C8_9ENTR</name>
<evidence type="ECO:0000259" key="1">
    <source>
        <dbReference type="PROSITE" id="PS51071"/>
    </source>
</evidence>
<dbReference type="KEGG" id="kle:AO703_02360"/>
<dbReference type="PROSITE" id="PS51071">
    <property type="entry name" value="HTH_RPIR"/>
    <property type="match status" value="1"/>
</dbReference>
<dbReference type="Gene3D" id="1.10.10.10">
    <property type="entry name" value="Winged helix-like DNA-binding domain superfamily/Winged helix DNA-binding domain"/>
    <property type="match status" value="1"/>
</dbReference>
<evidence type="ECO:0000313" key="2">
    <source>
        <dbReference type="EMBL" id="ALR75191.1"/>
    </source>
</evidence>
<reference evidence="3" key="1">
    <citation type="submission" date="2015-10" db="EMBL/GenBank/DDBJ databases">
        <title>Complete Genome Sequencing of Klebsiella sp. strain G5.</title>
        <authorList>
            <person name="Chan K.-G."/>
            <person name="Chen J.-W."/>
        </authorList>
    </citation>
    <scope>NUCLEOTIDE SEQUENCE [LARGE SCALE GENOMIC DNA]</scope>
    <source>
        <strain evidence="3">G5</strain>
    </source>
</reference>
<dbReference type="GO" id="GO:0097367">
    <property type="term" value="F:carbohydrate derivative binding"/>
    <property type="evidence" value="ECO:0007669"/>
    <property type="project" value="InterPro"/>
</dbReference>
<dbReference type="AlphaFoldDB" id="A0A806X9C8"/>
<dbReference type="SUPFAM" id="SSF53697">
    <property type="entry name" value="SIS domain"/>
    <property type="match status" value="1"/>
</dbReference>
<accession>A0A806X9C8</accession>
<dbReference type="RefSeq" id="WP_062740124.1">
    <property type="nucleotide sequence ID" value="NZ_CP012871.1"/>
</dbReference>
<dbReference type="Proteomes" id="UP000069162">
    <property type="component" value="Chromosome"/>
</dbReference>
<feature type="domain" description="HTH rpiR-type" evidence="1">
    <location>
        <begin position="1"/>
        <end position="77"/>
    </location>
</feature>
<dbReference type="PANTHER" id="PTHR30514:SF1">
    <property type="entry name" value="HTH-TYPE TRANSCRIPTIONAL REGULATOR HEXR-RELATED"/>
    <property type="match status" value="1"/>
</dbReference>
<dbReference type="InterPro" id="IPR047640">
    <property type="entry name" value="RpiR-like"/>
</dbReference>
<dbReference type="Gene3D" id="3.40.50.10490">
    <property type="entry name" value="Glucose-6-phosphate isomerase like protein, domain 1"/>
    <property type="match status" value="1"/>
</dbReference>
<dbReference type="InterPro" id="IPR036388">
    <property type="entry name" value="WH-like_DNA-bd_sf"/>
</dbReference>
<dbReference type="InterPro" id="IPR000281">
    <property type="entry name" value="HTH_RpiR"/>
</dbReference>
<dbReference type="EMBL" id="CP012871">
    <property type="protein sequence ID" value="ALR75191.1"/>
    <property type="molecule type" value="Genomic_DNA"/>
</dbReference>
<dbReference type="GO" id="GO:0003677">
    <property type="term" value="F:DNA binding"/>
    <property type="evidence" value="ECO:0007669"/>
    <property type="project" value="InterPro"/>
</dbReference>
<organism evidence="2 3">
    <name type="scientific">[Enterobacter] lignolyticus</name>
    <dbReference type="NCBI Taxonomy" id="1334193"/>
    <lineage>
        <taxon>Bacteria</taxon>
        <taxon>Pseudomonadati</taxon>
        <taxon>Pseudomonadota</taxon>
        <taxon>Gammaproteobacteria</taxon>
        <taxon>Enterobacterales</taxon>
        <taxon>Enterobacteriaceae</taxon>
        <taxon>Pluralibacter</taxon>
    </lineage>
</organism>
<dbReference type="InterPro" id="IPR046348">
    <property type="entry name" value="SIS_dom_sf"/>
</dbReference>
<evidence type="ECO:0000313" key="3">
    <source>
        <dbReference type="Proteomes" id="UP000069162"/>
    </source>
</evidence>
<gene>
    <name evidence="2" type="ORF">AO703_02360</name>
</gene>
<dbReference type="OrthoDB" id="8582409at2"/>
<proteinExistence type="predicted"/>